<accession>A0A7J0F8I2</accession>
<organism evidence="3 4">
    <name type="scientific">Actinidia rufa</name>
    <dbReference type="NCBI Taxonomy" id="165716"/>
    <lineage>
        <taxon>Eukaryota</taxon>
        <taxon>Viridiplantae</taxon>
        <taxon>Streptophyta</taxon>
        <taxon>Embryophyta</taxon>
        <taxon>Tracheophyta</taxon>
        <taxon>Spermatophyta</taxon>
        <taxon>Magnoliopsida</taxon>
        <taxon>eudicotyledons</taxon>
        <taxon>Gunneridae</taxon>
        <taxon>Pentapetalae</taxon>
        <taxon>asterids</taxon>
        <taxon>Ericales</taxon>
        <taxon>Actinidiaceae</taxon>
        <taxon>Actinidia</taxon>
    </lineage>
</organism>
<dbReference type="OrthoDB" id="1559178at2759"/>
<feature type="compositionally biased region" description="Low complexity" evidence="1">
    <location>
        <begin position="209"/>
        <end position="218"/>
    </location>
</feature>
<comment type="caution">
    <text evidence="3">The sequence shown here is derived from an EMBL/GenBank/DDBJ whole genome shotgun (WGS) entry which is preliminary data.</text>
</comment>
<proteinExistence type="predicted"/>
<dbReference type="Proteomes" id="UP000585474">
    <property type="component" value="Unassembled WGS sequence"/>
</dbReference>
<evidence type="ECO:0000313" key="3">
    <source>
        <dbReference type="EMBL" id="GFY95024.1"/>
    </source>
</evidence>
<protein>
    <recommendedName>
        <fullName evidence="2">Putative plant transposon protein domain-containing protein</fullName>
    </recommendedName>
</protein>
<dbReference type="InterPro" id="IPR046796">
    <property type="entry name" value="Transposase_32_dom"/>
</dbReference>
<evidence type="ECO:0000259" key="2">
    <source>
        <dbReference type="Pfam" id="PF20167"/>
    </source>
</evidence>
<dbReference type="AlphaFoldDB" id="A0A7J0F8I2"/>
<reference evidence="3 4" key="1">
    <citation type="submission" date="2019-07" db="EMBL/GenBank/DDBJ databases">
        <title>De Novo Assembly of kiwifruit Actinidia rufa.</title>
        <authorList>
            <person name="Sugita-Konishi S."/>
            <person name="Sato K."/>
            <person name="Mori E."/>
            <person name="Abe Y."/>
            <person name="Kisaki G."/>
            <person name="Hamano K."/>
            <person name="Suezawa K."/>
            <person name="Otani M."/>
            <person name="Fukuda T."/>
            <person name="Manabe T."/>
            <person name="Gomi K."/>
            <person name="Tabuchi M."/>
            <person name="Akimitsu K."/>
            <person name="Kataoka I."/>
        </authorList>
    </citation>
    <scope>NUCLEOTIDE SEQUENCE [LARGE SCALE GENOMIC DNA]</scope>
    <source>
        <strain evidence="4">cv. Fuchu</strain>
    </source>
</reference>
<keyword evidence="4" id="KW-1185">Reference proteome</keyword>
<name>A0A7J0F8I2_9ERIC</name>
<evidence type="ECO:0000313" key="4">
    <source>
        <dbReference type="Proteomes" id="UP000585474"/>
    </source>
</evidence>
<dbReference type="Pfam" id="PF20167">
    <property type="entry name" value="Transposase_32"/>
    <property type="match status" value="1"/>
</dbReference>
<dbReference type="EMBL" id="BJWL01000010">
    <property type="protein sequence ID" value="GFY95024.1"/>
    <property type="molecule type" value="Genomic_DNA"/>
</dbReference>
<gene>
    <name evidence="3" type="ORF">Acr_10g0004090</name>
</gene>
<sequence length="404" mass="44739">MAVPEGFTCPELVREFYANIHGTDKEAGTLKPMLGEPFLDFSISTICVTLLIPPLHPDRVGFPYPLLLLLHLKDSLAQLLLASEGNWPSEYLLKQKDLKDDFRVLNHVICNLFQCTSHVSEVDEVRARFMHAIATNLPIDLGHLILYLRLMTPAFPPGKPITRRTLLLSNAHLGVAGPPPRLRLHTVEIVPFDDEITPPHGDSSPLTDPPADSSAGPASALTTAITSLVAHMDKIHKDLIERIGLVHERVDHIAERQELDIKAVRDTLSALSQRHTEFITDVNEFIQSICRRVPKLVGWSLDSRGSDKARETVAGLNEGSTEKMKSLHSEISYSRDSRWIVAGATSLAGLSRERLETAHGEAESLQFVNQNFWDCRWISAGATDVAGSSRERDAQICSDGVCDF</sequence>
<evidence type="ECO:0000256" key="1">
    <source>
        <dbReference type="SAM" id="MobiDB-lite"/>
    </source>
</evidence>
<feature type="region of interest" description="Disordered" evidence="1">
    <location>
        <begin position="198"/>
        <end position="218"/>
    </location>
</feature>
<feature type="domain" description="Putative plant transposon protein" evidence="2">
    <location>
        <begin position="5"/>
        <end position="147"/>
    </location>
</feature>